<comment type="caution">
    <text evidence="1">The sequence shown here is derived from an EMBL/GenBank/DDBJ whole genome shotgun (WGS) entry which is preliminary data.</text>
</comment>
<sequence length="79" mass="9435">MEHSYCGLVPIVGYCREGLEHVIVDHILDLDLNPKSWRNQQDRTINIEGEYFHNLIHHVKCYYHNFDGFFCSCVYNFNI</sequence>
<protein>
    <submittedName>
        <fullName evidence="1">Uncharacterized protein</fullName>
    </submittedName>
</protein>
<dbReference type="Proteomes" id="UP001229421">
    <property type="component" value="Unassembled WGS sequence"/>
</dbReference>
<dbReference type="EMBL" id="JAUHHV010000003">
    <property type="protein sequence ID" value="KAK1431176.1"/>
    <property type="molecule type" value="Genomic_DNA"/>
</dbReference>
<organism evidence="1 2">
    <name type="scientific">Tagetes erecta</name>
    <name type="common">African marigold</name>
    <dbReference type="NCBI Taxonomy" id="13708"/>
    <lineage>
        <taxon>Eukaryota</taxon>
        <taxon>Viridiplantae</taxon>
        <taxon>Streptophyta</taxon>
        <taxon>Embryophyta</taxon>
        <taxon>Tracheophyta</taxon>
        <taxon>Spermatophyta</taxon>
        <taxon>Magnoliopsida</taxon>
        <taxon>eudicotyledons</taxon>
        <taxon>Gunneridae</taxon>
        <taxon>Pentapetalae</taxon>
        <taxon>asterids</taxon>
        <taxon>campanulids</taxon>
        <taxon>Asterales</taxon>
        <taxon>Asteraceae</taxon>
        <taxon>Asteroideae</taxon>
        <taxon>Heliantheae alliance</taxon>
        <taxon>Tageteae</taxon>
        <taxon>Tagetes</taxon>
    </lineage>
</organism>
<proteinExistence type="predicted"/>
<dbReference type="AlphaFoldDB" id="A0AAD8P415"/>
<accession>A0AAD8P415</accession>
<keyword evidence="2" id="KW-1185">Reference proteome</keyword>
<name>A0AAD8P415_TARER</name>
<gene>
    <name evidence="1" type="ORF">QVD17_14460</name>
</gene>
<evidence type="ECO:0000313" key="2">
    <source>
        <dbReference type="Proteomes" id="UP001229421"/>
    </source>
</evidence>
<reference evidence="1" key="1">
    <citation type="journal article" date="2023" name="bioRxiv">
        <title>Improved chromosome-level genome assembly for marigold (Tagetes erecta).</title>
        <authorList>
            <person name="Jiang F."/>
            <person name="Yuan L."/>
            <person name="Wang S."/>
            <person name="Wang H."/>
            <person name="Xu D."/>
            <person name="Wang A."/>
            <person name="Fan W."/>
        </authorList>
    </citation>
    <scope>NUCLEOTIDE SEQUENCE</scope>
    <source>
        <strain evidence="1">WSJ</strain>
        <tissue evidence="1">Leaf</tissue>
    </source>
</reference>
<evidence type="ECO:0000313" key="1">
    <source>
        <dbReference type="EMBL" id="KAK1431176.1"/>
    </source>
</evidence>